<organism evidence="2 3">
    <name type="scientific">Solirubrobacter ginsenosidimutans</name>
    <dbReference type="NCBI Taxonomy" id="490573"/>
    <lineage>
        <taxon>Bacteria</taxon>
        <taxon>Bacillati</taxon>
        <taxon>Actinomycetota</taxon>
        <taxon>Thermoleophilia</taxon>
        <taxon>Solirubrobacterales</taxon>
        <taxon>Solirubrobacteraceae</taxon>
        <taxon>Solirubrobacter</taxon>
    </lineage>
</organism>
<dbReference type="EMBL" id="JAPDOD010000003">
    <property type="protein sequence ID" value="MDA0159912.1"/>
    <property type="molecule type" value="Genomic_DNA"/>
</dbReference>
<sequence length="253" mass="27393">MLIRVLPALMLSLLLAAGAWAISPRDQGSPLLPDLEQEAPSQLVITRAGGEYRLGFRSAVRNVGAGPLIISGHRSERSIDEMVADQVITEAGAPNAVVNDVGSLRYVVSPDHRHWHLLAFQRYALTTVGGKVVVRDRKTGFCLGDRYAATSSPEGKRYTSRCGLGQPARLGIEEGISPGYGDAYDANLEGQYLPLTGLPNGRYVLVHRVNGDGRLHELRADNDAASVLLSLRWRDGVPRVNVLAVCAFSARCR</sequence>
<reference evidence="2" key="1">
    <citation type="submission" date="2022-10" db="EMBL/GenBank/DDBJ databases">
        <title>The WGS of Solirubrobacter ginsenosidimutans DSM 21036.</title>
        <authorList>
            <person name="Jiang Z."/>
        </authorList>
    </citation>
    <scope>NUCLEOTIDE SEQUENCE</scope>
    <source>
        <strain evidence="2">DSM 21036</strain>
    </source>
</reference>
<feature type="signal peptide" evidence="1">
    <location>
        <begin position="1"/>
        <end position="21"/>
    </location>
</feature>
<accession>A0A9X3MPB2</accession>
<gene>
    <name evidence="2" type="ORF">OM076_06545</name>
</gene>
<dbReference type="Proteomes" id="UP001149140">
    <property type="component" value="Unassembled WGS sequence"/>
</dbReference>
<evidence type="ECO:0000313" key="2">
    <source>
        <dbReference type="EMBL" id="MDA0159912.1"/>
    </source>
</evidence>
<evidence type="ECO:0000313" key="3">
    <source>
        <dbReference type="Proteomes" id="UP001149140"/>
    </source>
</evidence>
<dbReference type="GO" id="GO:0016641">
    <property type="term" value="F:oxidoreductase activity, acting on the CH-NH2 group of donors, oxygen as acceptor"/>
    <property type="evidence" value="ECO:0007669"/>
    <property type="project" value="InterPro"/>
</dbReference>
<feature type="chain" id="PRO_5040996297" evidence="1">
    <location>
        <begin position="22"/>
        <end position="253"/>
    </location>
</feature>
<name>A0A9X3MPB2_9ACTN</name>
<dbReference type="GO" id="GO:0005507">
    <property type="term" value="F:copper ion binding"/>
    <property type="evidence" value="ECO:0007669"/>
    <property type="project" value="InterPro"/>
</dbReference>
<comment type="caution">
    <text evidence="2">The sequence shown here is derived from an EMBL/GenBank/DDBJ whole genome shotgun (WGS) entry which is preliminary data.</text>
</comment>
<protein>
    <submittedName>
        <fullName evidence="2">Lysyl oxidase family protein</fullName>
    </submittedName>
</protein>
<proteinExistence type="predicted"/>
<keyword evidence="3" id="KW-1185">Reference proteome</keyword>
<dbReference type="AlphaFoldDB" id="A0A9X3MPB2"/>
<keyword evidence="1" id="KW-0732">Signal</keyword>
<evidence type="ECO:0000256" key="1">
    <source>
        <dbReference type="SAM" id="SignalP"/>
    </source>
</evidence>
<dbReference type="RefSeq" id="WP_270038675.1">
    <property type="nucleotide sequence ID" value="NZ_JAPDOD010000003.1"/>
</dbReference>
<dbReference type="Pfam" id="PF01186">
    <property type="entry name" value="Lysyl_oxidase"/>
    <property type="match status" value="1"/>
</dbReference>
<dbReference type="InterPro" id="IPR001695">
    <property type="entry name" value="Lysyl_oxidase"/>
</dbReference>